<evidence type="ECO:0000313" key="6">
    <source>
        <dbReference type="EMBL" id="OQB72017.1"/>
    </source>
</evidence>
<proteinExistence type="predicted"/>
<feature type="transmembrane region" description="Helical" evidence="5">
    <location>
        <begin position="12"/>
        <end position="34"/>
    </location>
</feature>
<accession>A0A1V6C526</accession>
<evidence type="ECO:0000256" key="3">
    <source>
        <dbReference type="ARBA" id="ARBA00022989"/>
    </source>
</evidence>
<dbReference type="InterPro" id="IPR007318">
    <property type="entry name" value="Phopholipid_MeTrfase"/>
</dbReference>
<protein>
    <submittedName>
        <fullName evidence="6">Ergosterol biosynthesis ERG4/ERG24 family protein</fullName>
    </submittedName>
</protein>
<feature type="transmembrane region" description="Helical" evidence="5">
    <location>
        <begin position="78"/>
        <end position="100"/>
    </location>
</feature>
<sequence>MKSLKQDNIINFISRIRVPAGWFFFILVACIGKFEKTWPVILILIGEAFRTIAAGTIIKNEKLATEGVYNIVRHPLYLGSFCIALGLCFICNEILIWIYFLIFFPATYIAAIKIEEKWLKTKFKDSFEEYKKNIPAFVPLKIRKFQKKGMFSWKLAFKNKEHHNWLILAVVLIILILKSR</sequence>
<dbReference type="Proteomes" id="UP000485562">
    <property type="component" value="Unassembled WGS sequence"/>
</dbReference>
<keyword evidence="4 5" id="KW-0472">Membrane</keyword>
<dbReference type="Gene3D" id="1.20.120.1630">
    <property type="match status" value="1"/>
</dbReference>
<reference evidence="6" key="1">
    <citation type="submission" date="2017-02" db="EMBL/GenBank/DDBJ databases">
        <title>Delving into the versatile metabolic prowess of the omnipresent phylum Bacteroidetes.</title>
        <authorList>
            <person name="Nobu M.K."/>
            <person name="Mei R."/>
            <person name="Narihiro T."/>
            <person name="Kuroda K."/>
            <person name="Liu W.-T."/>
        </authorList>
    </citation>
    <scope>NUCLEOTIDE SEQUENCE</scope>
    <source>
        <strain evidence="6">ADurb.Bin131</strain>
    </source>
</reference>
<dbReference type="PANTHER" id="PTHR12714:SF9">
    <property type="entry name" value="PROTEIN-S-ISOPRENYLCYSTEINE O-METHYLTRANSFERASE"/>
    <property type="match status" value="1"/>
</dbReference>
<evidence type="ECO:0000256" key="4">
    <source>
        <dbReference type="ARBA" id="ARBA00023136"/>
    </source>
</evidence>
<evidence type="ECO:0000256" key="2">
    <source>
        <dbReference type="ARBA" id="ARBA00022692"/>
    </source>
</evidence>
<dbReference type="GO" id="GO:0016740">
    <property type="term" value="F:transferase activity"/>
    <property type="evidence" value="ECO:0007669"/>
    <property type="project" value="UniProtKB-ARBA"/>
</dbReference>
<comment type="subcellular location">
    <subcellularLocation>
        <location evidence="1">Endomembrane system</location>
        <topology evidence="1">Multi-pass membrane protein</topology>
    </subcellularLocation>
</comment>
<keyword evidence="3 5" id="KW-1133">Transmembrane helix</keyword>
<name>A0A1V6C526_UNCT6</name>
<organism evidence="6">
    <name type="scientific">candidate division TA06 bacterium ADurb.Bin131</name>
    <dbReference type="NCBI Taxonomy" id="1852827"/>
    <lineage>
        <taxon>Bacteria</taxon>
        <taxon>Bacteria division TA06</taxon>
    </lineage>
</organism>
<evidence type="ECO:0000256" key="5">
    <source>
        <dbReference type="SAM" id="Phobius"/>
    </source>
</evidence>
<keyword evidence="2 5" id="KW-0812">Transmembrane</keyword>
<dbReference type="Pfam" id="PF04191">
    <property type="entry name" value="PEMT"/>
    <property type="match status" value="1"/>
</dbReference>
<dbReference type="PANTHER" id="PTHR12714">
    <property type="entry name" value="PROTEIN-S ISOPRENYLCYSTEINE O-METHYLTRANSFERASE"/>
    <property type="match status" value="1"/>
</dbReference>
<dbReference type="GO" id="GO:0012505">
    <property type="term" value="C:endomembrane system"/>
    <property type="evidence" value="ECO:0007669"/>
    <property type="project" value="UniProtKB-SubCell"/>
</dbReference>
<comment type="caution">
    <text evidence="6">The sequence shown here is derived from an EMBL/GenBank/DDBJ whole genome shotgun (WGS) entry which is preliminary data.</text>
</comment>
<dbReference type="AlphaFoldDB" id="A0A1V6C526"/>
<evidence type="ECO:0000256" key="1">
    <source>
        <dbReference type="ARBA" id="ARBA00004127"/>
    </source>
</evidence>
<gene>
    <name evidence="6" type="ORF">BWX89_01493</name>
</gene>
<dbReference type="PROSITE" id="PS51257">
    <property type="entry name" value="PROKAR_LIPOPROTEIN"/>
    <property type="match status" value="1"/>
</dbReference>
<dbReference type="EMBL" id="MWDQ01000145">
    <property type="protein sequence ID" value="OQB72017.1"/>
    <property type="molecule type" value="Genomic_DNA"/>
</dbReference>
<feature type="transmembrane region" description="Helical" evidence="5">
    <location>
        <begin position="162"/>
        <end position="179"/>
    </location>
</feature>